<feature type="transmembrane region" description="Helical" evidence="1">
    <location>
        <begin position="98"/>
        <end position="114"/>
    </location>
</feature>
<keyword evidence="3" id="KW-1185">Reference proteome</keyword>
<dbReference type="Pfam" id="PF13687">
    <property type="entry name" value="DUF4153"/>
    <property type="match status" value="1"/>
</dbReference>
<dbReference type="Proteomes" id="UP000635726">
    <property type="component" value="Unassembled WGS sequence"/>
</dbReference>
<keyword evidence="1" id="KW-0472">Membrane</keyword>
<keyword evidence="1" id="KW-0812">Transmembrane</keyword>
<feature type="transmembrane region" description="Helical" evidence="1">
    <location>
        <begin position="292"/>
        <end position="313"/>
    </location>
</feature>
<proteinExistence type="predicted"/>
<reference evidence="2" key="2">
    <citation type="submission" date="2020-09" db="EMBL/GenBank/DDBJ databases">
        <authorList>
            <person name="Sun Q."/>
            <person name="Ohkuma M."/>
        </authorList>
    </citation>
    <scope>NUCLEOTIDE SEQUENCE</scope>
    <source>
        <strain evidence="2">JCM 14371</strain>
    </source>
</reference>
<comment type="caution">
    <text evidence="2">The sequence shown here is derived from an EMBL/GenBank/DDBJ whole genome shotgun (WGS) entry which is preliminary data.</text>
</comment>
<feature type="transmembrane region" description="Helical" evidence="1">
    <location>
        <begin position="66"/>
        <end position="86"/>
    </location>
</feature>
<feature type="transmembrane region" description="Helical" evidence="1">
    <location>
        <begin position="359"/>
        <end position="380"/>
    </location>
</feature>
<feature type="transmembrane region" description="Helical" evidence="1">
    <location>
        <begin position="18"/>
        <end position="34"/>
    </location>
</feature>
<feature type="transmembrane region" description="Helical" evidence="1">
    <location>
        <begin position="166"/>
        <end position="187"/>
    </location>
</feature>
<evidence type="ECO:0008006" key="4">
    <source>
        <dbReference type="Google" id="ProtNLM"/>
    </source>
</evidence>
<feature type="transmembrane region" description="Helical" evidence="1">
    <location>
        <begin position="325"/>
        <end position="347"/>
    </location>
</feature>
<gene>
    <name evidence="2" type="ORF">GCM10008939_30420</name>
</gene>
<protein>
    <recommendedName>
        <fullName evidence="4">DUF4173 domain-containing protein</fullName>
    </recommendedName>
</protein>
<dbReference type="RefSeq" id="WP_188964162.1">
    <property type="nucleotide sequence ID" value="NZ_BMOE01000013.1"/>
</dbReference>
<name>A0A917PMV5_9DEIO</name>
<dbReference type="InterPro" id="IPR025291">
    <property type="entry name" value="DUF4153"/>
</dbReference>
<dbReference type="AlphaFoldDB" id="A0A917PMV5"/>
<sequence>MTDAAPDRRTAAPTPDRAALPLTLAIAVLAWLLTRNTSLTPGLNIPLLTLTLTVTLSVIARKRGTPPNRAALTVLTLGLLCAAGLATRDGTLATRLNALGLLTALTFGLSFLRFPGLHRLTLGETLGTLLNGFGHTATGLLRIAVRSPWRHLWPRPRPHTGRSRRILTGVLLTVPVLAVFGTLLGQADPRFAALFTHLPEWDMDLGPLSGSLLTILLWSFAAGGAVHAALHATPPGRTPPGHAAPNRTGLGLTELGVPLVSLSVLFCAYLLVETLAAPATGIVYSRYVRQGFGELSAVAVLTLAVLLASHALLRRDLRLTLPYRLMSAAVLLPLALLILSAYTRLSLYVTAYGLSETRVLGAVFLAWVTLALATYAALGWRGRLERFAYFSLISGLSLTVTLDAVNPGHLIANVNLNRDLNHVTNTLRRTPQRTHLGDLLALGADSVPVIVAHLDELPDLGETHAERLATLRAVANDLIFPQDDWRTWNLGRARARAILP</sequence>
<accession>A0A917PMV5</accession>
<organism evidence="2 3">
    <name type="scientific">Deinococcus aquiradiocola</name>
    <dbReference type="NCBI Taxonomy" id="393059"/>
    <lineage>
        <taxon>Bacteria</taxon>
        <taxon>Thermotogati</taxon>
        <taxon>Deinococcota</taxon>
        <taxon>Deinococci</taxon>
        <taxon>Deinococcales</taxon>
        <taxon>Deinococcaceae</taxon>
        <taxon>Deinococcus</taxon>
    </lineage>
</organism>
<feature type="transmembrane region" description="Helical" evidence="1">
    <location>
        <begin position="251"/>
        <end position="272"/>
    </location>
</feature>
<dbReference type="EMBL" id="BMOE01000013">
    <property type="protein sequence ID" value="GGJ84466.1"/>
    <property type="molecule type" value="Genomic_DNA"/>
</dbReference>
<feature type="transmembrane region" description="Helical" evidence="1">
    <location>
        <begin position="126"/>
        <end position="145"/>
    </location>
</feature>
<evidence type="ECO:0000313" key="2">
    <source>
        <dbReference type="EMBL" id="GGJ84466.1"/>
    </source>
</evidence>
<feature type="transmembrane region" description="Helical" evidence="1">
    <location>
        <begin position="207"/>
        <end position="230"/>
    </location>
</feature>
<evidence type="ECO:0000313" key="3">
    <source>
        <dbReference type="Proteomes" id="UP000635726"/>
    </source>
</evidence>
<evidence type="ECO:0000256" key="1">
    <source>
        <dbReference type="SAM" id="Phobius"/>
    </source>
</evidence>
<feature type="transmembrane region" description="Helical" evidence="1">
    <location>
        <begin position="41"/>
        <end position="60"/>
    </location>
</feature>
<reference evidence="2" key="1">
    <citation type="journal article" date="2014" name="Int. J. Syst. Evol. Microbiol.">
        <title>Complete genome sequence of Corynebacterium casei LMG S-19264T (=DSM 44701T), isolated from a smear-ripened cheese.</title>
        <authorList>
            <consortium name="US DOE Joint Genome Institute (JGI-PGF)"/>
            <person name="Walter F."/>
            <person name="Albersmeier A."/>
            <person name="Kalinowski J."/>
            <person name="Ruckert C."/>
        </authorList>
    </citation>
    <scope>NUCLEOTIDE SEQUENCE</scope>
    <source>
        <strain evidence="2">JCM 14371</strain>
    </source>
</reference>
<keyword evidence="1" id="KW-1133">Transmembrane helix</keyword>